<dbReference type="Pfam" id="PF25462">
    <property type="entry name" value="Beta-barrel_INTS6"/>
    <property type="match status" value="1"/>
</dbReference>
<reference evidence="3" key="2">
    <citation type="submission" date="2025-09" db="UniProtKB">
        <authorList>
            <consortium name="Ensembl"/>
        </authorList>
    </citation>
    <scope>IDENTIFICATION</scope>
</reference>
<dbReference type="PANTHER" id="PTHR12957">
    <property type="entry name" value="DEAD/H BOX POLYPEPTIDE 26/DICE1-RELATED"/>
    <property type="match status" value="1"/>
</dbReference>
<feature type="region of interest" description="Disordered" evidence="1">
    <location>
        <begin position="618"/>
        <end position="701"/>
    </location>
</feature>
<dbReference type="InterPro" id="IPR002035">
    <property type="entry name" value="VWF_A"/>
</dbReference>
<keyword evidence="4" id="KW-1185">Reference proteome</keyword>
<dbReference type="PANTHER" id="PTHR12957:SF22">
    <property type="entry name" value="INTEGRATOR COMPLEX SUBUNIT 6-LIKE"/>
    <property type="match status" value="1"/>
</dbReference>
<dbReference type="InterPro" id="IPR057413">
    <property type="entry name" value="Beta-barrel_INTS6"/>
</dbReference>
<accession>A0A8C3IU73</accession>
<dbReference type="Pfam" id="PF15300">
    <property type="entry name" value="INT_SG_DDX_CT_C"/>
    <property type="match status" value="1"/>
</dbReference>
<dbReference type="GO" id="GO:0034472">
    <property type="term" value="P:snRNA 3'-end processing"/>
    <property type="evidence" value="ECO:0007669"/>
    <property type="project" value="TreeGrafter"/>
</dbReference>
<dbReference type="Proteomes" id="UP000694380">
    <property type="component" value="Unplaced"/>
</dbReference>
<organism evidence="3 4">
    <name type="scientific">Chrysemys picta bellii</name>
    <name type="common">Western painted turtle</name>
    <name type="synonym">Emys bellii</name>
    <dbReference type="NCBI Taxonomy" id="8478"/>
    <lineage>
        <taxon>Eukaryota</taxon>
        <taxon>Metazoa</taxon>
        <taxon>Chordata</taxon>
        <taxon>Craniata</taxon>
        <taxon>Vertebrata</taxon>
        <taxon>Euteleostomi</taxon>
        <taxon>Archelosauria</taxon>
        <taxon>Testudinata</taxon>
        <taxon>Testudines</taxon>
        <taxon>Cryptodira</taxon>
        <taxon>Durocryptodira</taxon>
        <taxon>Testudinoidea</taxon>
        <taxon>Emydidae</taxon>
        <taxon>Chrysemys</taxon>
    </lineage>
</organism>
<evidence type="ECO:0000256" key="1">
    <source>
        <dbReference type="SAM" id="MobiDB-lite"/>
    </source>
</evidence>
<dbReference type="GO" id="GO:0032039">
    <property type="term" value="C:integrator complex"/>
    <property type="evidence" value="ECO:0007669"/>
    <property type="project" value="TreeGrafter"/>
</dbReference>
<dbReference type="AlphaFoldDB" id="A0A8C3IU73"/>
<reference evidence="3" key="1">
    <citation type="submission" date="2025-08" db="UniProtKB">
        <authorList>
            <consortium name="Ensembl"/>
        </authorList>
    </citation>
    <scope>IDENTIFICATION</scope>
</reference>
<protein>
    <submittedName>
        <fullName evidence="3">Integrator complex subunit 6 like</fullName>
    </submittedName>
</protein>
<evidence type="ECO:0000259" key="2">
    <source>
        <dbReference type="PROSITE" id="PS50234"/>
    </source>
</evidence>
<dbReference type="CDD" id="cd00198">
    <property type="entry name" value="vWFA"/>
    <property type="match status" value="1"/>
</dbReference>
<sequence>MPILLFLIDTSASMNQRAHLGTSYLDIAKGAVELFMKLRARDPASRGDRYMLVTFDEPPYCIKAGWKENHATFMNELKNLQASGLTTLGQALRSSFDLLNLNRLVSGIDNYGQGRNPFFLEPSILITITDGNKLTHSAGVQEELHLPLNSPLPGSELTKEPFRWDQRLFALVLRLPGASSVEPEQLGSVPTDESAITQMCEVTGGRSYCVRTQRMLNQCLESLVQKVQSGVVINFEKSGPDPAPIGEDGLVDSSRPINSFASQPWHSCHKLIYVRPNPKTGVPVGHWPIPESFWPDQNSPTLPPRTAHPVVRFSCVDCEPMVIDKLPFDKYELEPSPLTQYILERKSPHACWQVFVSNSGKYSELGHPFGYLKASTTLTCVNLFVMPYNYPALLPLLDDLFKVHKFKPNLKWRQAFDSYLKTMPPYYVLDQHGLRTLCNVHRNPQQTKIESERIIGSVGKKVPQETGIKVKNHSSGLSLVHSRDFKQLLQGITGDSPLRLAEMNVKEFAGFHIGLLNKDLKPQAFRNAYDIPRRSLLDQLTRMRTNLLKTHKLILGQDEDCLHSVPVAQMGNYQEYLKMMPSPLREIDPDQPKRLHTFGNPFKQDKKGMMIDEADEFVAGPQNKIKRPGDPNTPASLKRRRSMSPLLRRPQSPPVVTNHVGGKGPPSASGSPSYPNLKAIPGHKDANSSVVQDANGGKKAENCQSLDKQIDGLSTQMVPSVPAATVDDDLLPNDLDSLPDEFNCLSEDGLDHKSATNALVRGPLNYSMPVDDQKMVVESTSGTVPNSLQITPTMLEGNNADIKIKVMKEVRKPGRNYEKIFALLEEVQGPMEIQKYFIEFAIKEAARFKKRVLIQHLERILEEIEFSSLPNRVNHVNSR</sequence>
<dbReference type="Ensembl" id="ENSCPBT00000044047.1">
    <property type="protein sequence ID" value="ENSCPBP00000037559.1"/>
    <property type="gene ID" value="ENSCPBG00000026013.1"/>
</dbReference>
<dbReference type="GeneTree" id="ENSGT00390000016655"/>
<evidence type="ECO:0000313" key="4">
    <source>
        <dbReference type="Proteomes" id="UP000694380"/>
    </source>
</evidence>
<name>A0A8C3IU73_CHRPI</name>
<evidence type="ECO:0000313" key="3">
    <source>
        <dbReference type="Ensembl" id="ENSCPBP00000037559.1"/>
    </source>
</evidence>
<dbReference type="Gene3D" id="3.40.50.410">
    <property type="entry name" value="von Willebrand factor, type A domain"/>
    <property type="match status" value="1"/>
</dbReference>
<dbReference type="FunFam" id="3.40.50.410:FF:000010">
    <property type="entry name" value="Integrator complex subunit 6 like"/>
    <property type="match status" value="1"/>
</dbReference>
<feature type="compositionally biased region" description="Low complexity" evidence="1">
    <location>
        <begin position="665"/>
        <end position="675"/>
    </location>
</feature>
<feature type="domain" description="VWFA" evidence="2">
    <location>
        <begin position="3"/>
        <end position="227"/>
    </location>
</feature>
<gene>
    <name evidence="3" type="primary">INTS6L</name>
</gene>
<dbReference type="InterPro" id="IPR029307">
    <property type="entry name" value="INT_SG_DDX_CT_C"/>
</dbReference>
<dbReference type="SUPFAM" id="SSF53300">
    <property type="entry name" value="vWA-like"/>
    <property type="match status" value="1"/>
</dbReference>
<proteinExistence type="predicted"/>
<dbReference type="PROSITE" id="PS50234">
    <property type="entry name" value="VWFA"/>
    <property type="match status" value="1"/>
</dbReference>
<dbReference type="InterPro" id="IPR036465">
    <property type="entry name" value="vWFA_dom_sf"/>
</dbReference>
<dbReference type="Pfam" id="PF13519">
    <property type="entry name" value="VWA_2"/>
    <property type="match status" value="1"/>
</dbReference>
<dbReference type="InterPro" id="IPR051113">
    <property type="entry name" value="Integrator_subunit6"/>
</dbReference>